<dbReference type="GO" id="GO:0016787">
    <property type="term" value="F:hydrolase activity"/>
    <property type="evidence" value="ECO:0007669"/>
    <property type="project" value="InterPro"/>
</dbReference>
<dbReference type="SUPFAM" id="SSF56300">
    <property type="entry name" value="Metallo-dependent phosphatases"/>
    <property type="match status" value="1"/>
</dbReference>
<evidence type="ECO:0000259" key="2">
    <source>
        <dbReference type="Pfam" id="PF00149"/>
    </source>
</evidence>
<dbReference type="EMBL" id="BIMR01000065">
    <property type="protein sequence ID" value="GCE76005.1"/>
    <property type="molecule type" value="Genomic_DNA"/>
</dbReference>
<accession>A0A402DPF8</accession>
<feature type="domain" description="Calcineurin-like phosphoesterase" evidence="2">
    <location>
        <begin position="10"/>
        <end position="210"/>
    </location>
</feature>
<evidence type="ECO:0000313" key="4">
    <source>
        <dbReference type="Proteomes" id="UP000289954"/>
    </source>
</evidence>
<organism evidence="3 4">
    <name type="scientific">Cellulomonas biazotea</name>
    <dbReference type="NCBI Taxonomy" id="1709"/>
    <lineage>
        <taxon>Bacteria</taxon>
        <taxon>Bacillati</taxon>
        <taxon>Actinomycetota</taxon>
        <taxon>Actinomycetes</taxon>
        <taxon>Micrococcales</taxon>
        <taxon>Cellulomonadaceae</taxon>
        <taxon>Cellulomonas</taxon>
    </lineage>
</organism>
<proteinExistence type="predicted"/>
<dbReference type="AlphaFoldDB" id="A0A402DPF8"/>
<dbReference type="InterPro" id="IPR004843">
    <property type="entry name" value="Calcineurin-like_PHP"/>
</dbReference>
<evidence type="ECO:0000313" key="3">
    <source>
        <dbReference type="EMBL" id="GCE76005.1"/>
    </source>
</evidence>
<dbReference type="Gene3D" id="3.60.21.10">
    <property type="match status" value="1"/>
</dbReference>
<sequence>MRAHVDGTSRIAVLGDLDGQTGWAKSIISQVAARGIHTVLQVGDCGLLWPGRGDAATRDIERACVEHDVRFAFIDGNHDPHARLRAVPVASDGFARIAQHIFYIPRGARWNWEGRSFGAVGGAYSVDRDRRTEGVNLWAELEEATTEDVNRLGPATLDILLTHDAPAGVRLRGLRLSERSRLRSQAQRDLLRSVVDSTRPAFAIHGHWHQRHTQVLHHSNGSRTVVVSLDQQYTPGSWVVVNLATMNIEDPRTSAVAEPDSRSDVRTMVQTSGEGARPWPTGS</sequence>
<protein>
    <recommendedName>
        <fullName evidence="2">Calcineurin-like phosphoesterase domain-containing protein</fullName>
    </recommendedName>
</protein>
<evidence type="ECO:0000256" key="1">
    <source>
        <dbReference type="SAM" id="MobiDB-lite"/>
    </source>
</evidence>
<dbReference type="InterPro" id="IPR029052">
    <property type="entry name" value="Metallo-depent_PP-like"/>
</dbReference>
<dbReference type="Pfam" id="PF00149">
    <property type="entry name" value="Metallophos"/>
    <property type="match status" value="1"/>
</dbReference>
<feature type="region of interest" description="Disordered" evidence="1">
    <location>
        <begin position="252"/>
        <end position="283"/>
    </location>
</feature>
<keyword evidence="4" id="KW-1185">Reference proteome</keyword>
<comment type="caution">
    <text evidence="3">The sequence shown here is derived from an EMBL/GenBank/DDBJ whole genome shotgun (WGS) entry which is preliminary data.</text>
</comment>
<name>A0A402DPF8_9CELL</name>
<reference evidence="3 4" key="1">
    <citation type="submission" date="2019-01" db="EMBL/GenBank/DDBJ databases">
        <title>Draft genome sequence of Cellulomonas takizawaensis strain TKZ-21.</title>
        <authorList>
            <person name="Yamamura H."/>
            <person name="Hayashi T."/>
            <person name="Hamada M."/>
            <person name="Serisawa Y."/>
            <person name="Matsuyama K."/>
            <person name="Nakagawa Y."/>
            <person name="Otoguro M."/>
            <person name="Yanagida F."/>
            <person name="Hayakawa M."/>
        </authorList>
    </citation>
    <scope>NUCLEOTIDE SEQUENCE [LARGE SCALE GENOMIC DNA]</scope>
    <source>
        <strain evidence="3 4">NBRC12680</strain>
    </source>
</reference>
<gene>
    <name evidence="3" type="ORF">CBZ_10610</name>
</gene>
<dbReference type="Proteomes" id="UP000289954">
    <property type="component" value="Unassembled WGS sequence"/>
</dbReference>